<feature type="transmembrane region" description="Helical" evidence="6">
    <location>
        <begin position="443"/>
        <end position="460"/>
    </location>
</feature>
<dbReference type="GO" id="GO:0030420">
    <property type="term" value="P:establishment of competence for transformation"/>
    <property type="evidence" value="ECO:0007669"/>
    <property type="project" value="InterPro"/>
</dbReference>
<evidence type="ECO:0000256" key="5">
    <source>
        <dbReference type="ARBA" id="ARBA00023136"/>
    </source>
</evidence>
<keyword evidence="3 6" id="KW-0812">Transmembrane</keyword>
<dbReference type="Pfam" id="PF00753">
    <property type="entry name" value="Lactamase_B"/>
    <property type="match status" value="1"/>
</dbReference>
<dbReference type="NCBIfam" id="TIGR00360">
    <property type="entry name" value="ComEC_N-term"/>
    <property type="match status" value="1"/>
</dbReference>
<sequence length="747" mass="84570">MLSVLTKFPLIFLAYLAVLLYYCIFDFNSLIALAFACSLGIALYRKYFLLFPILLVLTGFFFIVSIDNHQKMITQAQNVSQIKIIPDSIQVNGDLLSFQGNEAGKKYQVYDTLQSEKEKKFYENLRQNCTISFTGNLEVPEHQRNFNGFDEQKYLATQGIYREIIVTSISKIKTNRGLDLHVLRRSAIVWIQSHFPKPMSNYMTGLLFGYLDKDFEQMGDIYSSLGIIHLFALSGMQVNFFIDGLRKILLRLGIRRDIVDILQVPFSIIYAFLTGLSVSILRALFQKNIKLTGLDNIALTTLILMFVSPKFLLTAGGQLTLFYAFAISMLSHLFISKKESLTEKIHLTSKLKQVIIASSALSLLVLPVLIFNFYIFQPLSILLTIGFGMLFDLILLPLLLTVFLLSLTGLTLNLNWMFKTLEALVQLVDCPFHYPLVLGKPNAIQLILLLSITALLLDFWMQKKLRWLLLCSLFIIFFTCKNPSQPTITAVDVGQGDSIFLKDRFNKQTILIDTGGRLNIPEKSWQKAQTESNASKTLIPYLESEGVSQIDQLILTHTDDDHVGDFLNLADKIKIKEVWVSPGELTCPDFVGKLKKAKIPIHLTQVGDEIPIFNSQLQVLSNGYTGKGDNNDSIVTYGNFYGKKFLFTGDLEQDGEMKLLKNYPNLKVDILKAGHHGSKTSSNPKFIKQIQPQLAIISVGKNNHYGHPNQQTLDTFKKYKVKSLRTDQNGAIKLTEIKGIWRISTVR</sequence>
<dbReference type="InterPro" id="IPR001279">
    <property type="entry name" value="Metallo-B-lactamas"/>
</dbReference>
<dbReference type="InterPro" id="IPR052159">
    <property type="entry name" value="Competence_DNA_uptake"/>
</dbReference>
<evidence type="ECO:0000256" key="6">
    <source>
        <dbReference type="SAM" id="Phobius"/>
    </source>
</evidence>
<organism evidence="8 9">
    <name type="scientific">Lactococcus allomyrinae</name>
    <dbReference type="NCBI Taxonomy" id="2419773"/>
    <lineage>
        <taxon>Bacteria</taxon>
        <taxon>Bacillati</taxon>
        <taxon>Bacillota</taxon>
        <taxon>Bacilli</taxon>
        <taxon>Lactobacillales</taxon>
        <taxon>Streptococcaceae</taxon>
        <taxon>Lactococcus</taxon>
    </lineage>
</organism>
<dbReference type="InterPro" id="IPR004477">
    <property type="entry name" value="ComEC_N"/>
</dbReference>
<keyword evidence="5 6" id="KW-0472">Membrane</keyword>
<dbReference type="RefSeq" id="WP_120772198.1">
    <property type="nucleotide sequence ID" value="NZ_CP032627.1"/>
</dbReference>
<dbReference type="GO" id="GO:0005886">
    <property type="term" value="C:plasma membrane"/>
    <property type="evidence" value="ECO:0007669"/>
    <property type="project" value="UniProtKB-SubCell"/>
</dbReference>
<evidence type="ECO:0000313" key="8">
    <source>
        <dbReference type="EMBL" id="AYG00810.1"/>
    </source>
</evidence>
<dbReference type="Pfam" id="PF03772">
    <property type="entry name" value="Competence"/>
    <property type="match status" value="1"/>
</dbReference>
<feature type="transmembrane region" description="Helical" evidence="6">
    <location>
        <begin position="319"/>
        <end position="335"/>
    </location>
</feature>
<dbReference type="InterPro" id="IPR035681">
    <property type="entry name" value="ComA-like_MBL"/>
</dbReference>
<dbReference type="InterPro" id="IPR036866">
    <property type="entry name" value="RibonucZ/Hydroxyglut_hydro"/>
</dbReference>
<proteinExistence type="predicted"/>
<feature type="transmembrane region" description="Helical" evidence="6">
    <location>
        <begin position="12"/>
        <end position="41"/>
    </location>
</feature>
<evidence type="ECO:0000256" key="1">
    <source>
        <dbReference type="ARBA" id="ARBA00004651"/>
    </source>
</evidence>
<dbReference type="OrthoDB" id="9761531at2"/>
<feature type="transmembrane region" description="Helical" evidence="6">
    <location>
        <begin position="262"/>
        <end position="285"/>
    </location>
</feature>
<dbReference type="EMBL" id="CP032627">
    <property type="protein sequence ID" value="AYG00810.1"/>
    <property type="molecule type" value="Genomic_DNA"/>
</dbReference>
<keyword evidence="4 6" id="KW-1133">Transmembrane helix</keyword>
<dbReference type="SMART" id="SM00849">
    <property type="entry name" value="Lactamase_B"/>
    <property type="match status" value="1"/>
</dbReference>
<feature type="transmembrane region" description="Helical" evidence="6">
    <location>
        <begin position="47"/>
        <end position="66"/>
    </location>
</feature>
<keyword evidence="2" id="KW-1003">Cell membrane</keyword>
<accession>A0A387BIT3</accession>
<evidence type="ECO:0000313" key="9">
    <source>
        <dbReference type="Proteomes" id="UP000269374"/>
    </source>
</evidence>
<feature type="transmembrane region" description="Helical" evidence="6">
    <location>
        <begin position="355"/>
        <end position="375"/>
    </location>
</feature>
<dbReference type="Proteomes" id="UP000269374">
    <property type="component" value="Chromosome"/>
</dbReference>
<keyword evidence="9" id="KW-1185">Reference proteome</keyword>
<gene>
    <name evidence="8" type="ORF">D7I46_06700</name>
</gene>
<protein>
    <submittedName>
        <fullName evidence="8">DNA internalization-related competence protein ComEC/Rec2</fullName>
    </submittedName>
</protein>
<dbReference type="PANTHER" id="PTHR30619">
    <property type="entry name" value="DNA INTERNALIZATION/COMPETENCE PROTEIN COMEC/REC2"/>
    <property type="match status" value="1"/>
</dbReference>
<dbReference type="CDD" id="cd07731">
    <property type="entry name" value="ComA-like_MBL-fold"/>
    <property type="match status" value="1"/>
</dbReference>
<dbReference type="SUPFAM" id="SSF56281">
    <property type="entry name" value="Metallo-hydrolase/oxidoreductase"/>
    <property type="match status" value="1"/>
</dbReference>
<dbReference type="PANTHER" id="PTHR30619:SF1">
    <property type="entry name" value="RECOMBINATION PROTEIN 2"/>
    <property type="match status" value="1"/>
</dbReference>
<reference evidence="8 9" key="1">
    <citation type="submission" date="2018-09" db="EMBL/GenBank/DDBJ databases">
        <title>Genome sequencing of strain 1JSPR-7.</title>
        <authorList>
            <person name="Heo J."/>
            <person name="Kim S.-J."/>
            <person name="Kwon S.-W."/>
        </authorList>
    </citation>
    <scope>NUCLEOTIDE SEQUENCE [LARGE SCALE GENOMIC DNA]</scope>
    <source>
        <strain evidence="8 9">1JSPR-7</strain>
    </source>
</reference>
<dbReference type="NCBIfam" id="TIGR00361">
    <property type="entry name" value="ComEC_Rec2"/>
    <property type="match status" value="1"/>
</dbReference>
<dbReference type="Pfam" id="PF13567">
    <property type="entry name" value="DUF4131"/>
    <property type="match status" value="1"/>
</dbReference>
<name>A0A387BIT3_9LACT</name>
<comment type="subcellular location">
    <subcellularLocation>
        <location evidence="1">Cell membrane</location>
        <topology evidence="1">Multi-pass membrane protein</topology>
    </subcellularLocation>
</comment>
<dbReference type="InterPro" id="IPR004797">
    <property type="entry name" value="Competence_ComEC/Rec2"/>
</dbReference>
<evidence type="ECO:0000256" key="3">
    <source>
        <dbReference type="ARBA" id="ARBA00022692"/>
    </source>
</evidence>
<dbReference type="KEGG" id="lact:D7I46_06700"/>
<dbReference type="AlphaFoldDB" id="A0A387BIT3"/>
<dbReference type="Gene3D" id="3.60.15.10">
    <property type="entry name" value="Ribonuclease Z/Hydroxyacylglutathione hydrolase-like"/>
    <property type="match status" value="1"/>
</dbReference>
<evidence type="ECO:0000256" key="4">
    <source>
        <dbReference type="ARBA" id="ARBA00022989"/>
    </source>
</evidence>
<evidence type="ECO:0000259" key="7">
    <source>
        <dbReference type="SMART" id="SM00849"/>
    </source>
</evidence>
<feature type="transmembrane region" description="Helical" evidence="6">
    <location>
        <begin position="381"/>
        <end position="404"/>
    </location>
</feature>
<dbReference type="InterPro" id="IPR025405">
    <property type="entry name" value="DUF4131"/>
</dbReference>
<feature type="domain" description="Metallo-beta-lactamase" evidence="7">
    <location>
        <begin position="495"/>
        <end position="701"/>
    </location>
</feature>
<evidence type="ECO:0000256" key="2">
    <source>
        <dbReference type="ARBA" id="ARBA00022475"/>
    </source>
</evidence>